<evidence type="ECO:0000259" key="6">
    <source>
        <dbReference type="Pfam" id="PF14833"/>
    </source>
</evidence>
<reference evidence="8" key="1">
    <citation type="submission" date="2016-10" db="EMBL/GenBank/DDBJ databases">
        <authorList>
            <person name="Varghese N."/>
            <person name="Submissions S."/>
        </authorList>
    </citation>
    <scope>NUCLEOTIDE SEQUENCE [LARGE SCALE GENOMIC DNA]</scope>
    <source>
        <strain evidence="8">VPI 5359</strain>
    </source>
</reference>
<proteinExistence type="inferred from homology"/>
<dbReference type="GO" id="GO:0050661">
    <property type="term" value="F:NADP binding"/>
    <property type="evidence" value="ECO:0007669"/>
    <property type="project" value="InterPro"/>
</dbReference>
<dbReference type="InterPro" id="IPR029154">
    <property type="entry name" value="HIBADH-like_NADP-bd"/>
</dbReference>
<dbReference type="GO" id="GO:0016491">
    <property type="term" value="F:oxidoreductase activity"/>
    <property type="evidence" value="ECO:0007669"/>
    <property type="project" value="UniProtKB-KW"/>
</dbReference>
<feature type="domain" description="6-phosphogluconate dehydrogenase NADP-binding" evidence="5">
    <location>
        <begin position="2"/>
        <end position="159"/>
    </location>
</feature>
<dbReference type="STRING" id="1528.SAMN04488579_104151"/>
<dbReference type="OrthoDB" id="9786703at2"/>
<protein>
    <submittedName>
        <fullName evidence="7">3-hydroxyisobutyrate dehydrogenase</fullName>
    </submittedName>
</protein>
<feature type="domain" description="3-hydroxyisobutyrate dehydrogenase-like NAD-binding" evidence="6">
    <location>
        <begin position="164"/>
        <end position="282"/>
    </location>
</feature>
<dbReference type="Pfam" id="PF14833">
    <property type="entry name" value="NAD_binding_11"/>
    <property type="match status" value="1"/>
</dbReference>
<sequence>MKIGFIGTGVMGKSMAKNLMDAGHCLTVYNRSQSKAEGLVQDGARLAENAGACAQNQDVVITMVGYPRDVEGVYFGEGGIIDMAAPETILIDMTTTSPSLSQKIYAAAKARGLSALDAPVSGGDVGAKKGTLSIMVGGDQSVFSQMLPIFEAMGSNIIYEGDAGMGQHTKMANQIAIAGAISGVCEALAYGKAEGLNLNRMLESISAGAAGSWQMSNLGPKMVAGDDAPGFFLKHMVKDLGISLEESEKKGMSLPILKEVLAMYRCLEEEGYGDLGTQALFHYFSHRGEPCG</sequence>
<evidence type="ECO:0000313" key="8">
    <source>
        <dbReference type="Proteomes" id="UP000199652"/>
    </source>
</evidence>
<evidence type="ECO:0000256" key="2">
    <source>
        <dbReference type="ARBA" id="ARBA00023002"/>
    </source>
</evidence>
<evidence type="ECO:0000313" key="7">
    <source>
        <dbReference type="EMBL" id="SDX63511.1"/>
    </source>
</evidence>
<dbReference type="AlphaFoldDB" id="A0A1H3DAS7"/>
<organism evidence="7 8">
    <name type="scientific">Eubacterium barkeri</name>
    <name type="common">Clostridium barkeri</name>
    <dbReference type="NCBI Taxonomy" id="1528"/>
    <lineage>
        <taxon>Bacteria</taxon>
        <taxon>Bacillati</taxon>
        <taxon>Bacillota</taxon>
        <taxon>Clostridia</taxon>
        <taxon>Eubacteriales</taxon>
        <taxon>Eubacteriaceae</taxon>
        <taxon>Eubacterium</taxon>
    </lineage>
</organism>
<dbReference type="Proteomes" id="UP000199652">
    <property type="component" value="Unassembled WGS sequence"/>
</dbReference>
<dbReference type="PIRSF" id="PIRSF000103">
    <property type="entry name" value="HIBADH"/>
    <property type="match status" value="1"/>
</dbReference>
<evidence type="ECO:0000256" key="4">
    <source>
        <dbReference type="PIRSR" id="PIRSR000103-1"/>
    </source>
</evidence>
<evidence type="ECO:0000256" key="3">
    <source>
        <dbReference type="ARBA" id="ARBA00023027"/>
    </source>
</evidence>
<evidence type="ECO:0000259" key="5">
    <source>
        <dbReference type="Pfam" id="PF03446"/>
    </source>
</evidence>
<gene>
    <name evidence="7" type="ORF">SAMN04488579_104151</name>
</gene>
<dbReference type="PANTHER" id="PTHR43060:SF15">
    <property type="entry name" value="3-HYDROXYISOBUTYRATE DEHYDROGENASE-LIKE 1, MITOCHONDRIAL-RELATED"/>
    <property type="match status" value="1"/>
</dbReference>
<keyword evidence="8" id="KW-1185">Reference proteome</keyword>
<feature type="active site" evidence="4">
    <location>
        <position position="170"/>
    </location>
</feature>
<dbReference type="Gene3D" id="3.40.50.720">
    <property type="entry name" value="NAD(P)-binding Rossmann-like Domain"/>
    <property type="match status" value="1"/>
</dbReference>
<dbReference type="EMBL" id="FNOU01000004">
    <property type="protein sequence ID" value="SDX63511.1"/>
    <property type="molecule type" value="Genomic_DNA"/>
</dbReference>
<dbReference type="Pfam" id="PF03446">
    <property type="entry name" value="NAD_binding_2"/>
    <property type="match status" value="1"/>
</dbReference>
<comment type="similarity">
    <text evidence="1">Belongs to the HIBADH-related family.</text>
</comment>
<keyword evidence="3" id="KW-0520">NAD</keyword>
<name>A0A1H3DAS7_EUBBA</name>
<dbReference type="InterPro" id="IPR036291">
    <property type="entry name" value="NAD(P)-bd_dom_sf"/>
</dbReference>
<dbReference type="SUPFAM" id="SSF48179">
    <property type="entry name" value="6-phosphogluconate dehydrogenase C-terminal domain-like"/>
    <property type="match status" value="1"/>
</dbReference>
<keyword evidence="2" id="KW-0560">Oxidoreductase</keyword>
<dbReference type="InterPro" id="IPR015815">
    <property type="entry name" value="HIBADH-related"/>
</dbReference>
<dbReference type="GO" id="GO:0051287">
    <property type="term" value="F:NAD binding"/>
    <property type="evidence" value="ECO:0007669"/>
    <property type="project" value="InterPro"/>
</dbReference>
<dbReference type="SUPFAM" id="SSF51735">
    <property type="entry name" value="NAD(P)-binding Rossmann-fold domains"/>
    <property type="match status" value="1"/>
</dbReference>
<dbReference type="PANTHER" id="PTHR43060">
    <property type="entry name" value="3-HYDROXYISOBUTYRATE DEHYDROGENASE-LIKE 1, MITOCHONDRIAL-RELATED"/>
    <property type="match status" value="1"/>
</dbReference>
<dbReference type="Gene3D" id="1.10.1040.10">
    <property type="entry name" value="N-(1-d-carboxylethyl)-l-norvaline Dehydrogenase, domain 2"/>
    <property type="match status" value="1"/>
</dbReference>
<dbReference type="InterPro" id="IPR006115">
    <property type="entry name" value="6PGDH_NADP-bd"/>
</dbReference>
<dbReference type="InterPro" id="IPR013328">
    <property type="entry name" value="6PGD_dom2"/>
</dbReference>
<accession>A0A1H3DAS7</accession>
<evidence type="ECO:0000256" key="1">
    <source>
        <dbReference type="ARBA" id="ARBA00009080"/>
    </source>
</evidence>
<dbReference type="InterPro" id="IPR008927">
    <property type="entry name" value="6-PGluconate_DH-like_C_sf"/>
</dbReference>